<proteinExistence type="predicted"/>
<dbReference type="RefSeq" id="WP_100677014.1">
    <property type="nucleotide sequence ID" value="NZ_NIPO01000001.1"/>
</dbReference>
<sequence length="116" mass="13786">MKTEKCTHCHKPIVCKVDDISNCDCQKVELLDETVQFLYEKTQHDCLCNDCLKKFDELTRFSLENKFPKRPTEMVEGLHFYMENGYFVFTELYHYLKGRCCKNGCRHCVYGIHKNS</sequence>
<reference evidence="1 2" key="1">
    <citation type="submission" date="2017-06" db="EMBL/GenBank/DDBJ databases">
        <title>Description of Avrilella dinanensis gen. nov. sp. nov.</title>
        <authorList>
            <person name="Leyer C."/>
            <person name="Sassi M."/>
            <person name="Minet J."/>
            <person name="Kayal S."/>
            <person name="Cattoir V."/>
        </authorList>
    </citation>
    <scope>NUCLEOTIDE SEQUENCE [LARGE SCALE GENOMIC DNA]</scope>
    <source>
        <strain evidence="1 2">UR159</strain>
    </source>
</reference>
<accession>A0A2M9R3J8</accession>
<evidence type="ECO:0008006" key="3">
    <source>
        <dbReference type="Google" id="ProtNLM"/>
    </source>
</evidence>
<name>A0A2M9R3J8_9FLAO</name>
<dbReference type="Pfam" id="PF17653">
    <property type="entry name" value="DUF5522"/>
    <property type="match status" value="1"/>
</dbReference>
<dbReference type="AlphaFoldDB" id="A0A2M9R3J8"/>
<evidence type="ECO:0000313" key="1">
    <source>
        <dbReference type="EMBL" id="PJR03446.1"/>
    </source>
</evidence>
<keyword evidence="2" id="KW-1185">Reference proteome</keyword>
<evidence type="ECO:0000313" key="2">
    <source>
        <dbReference type="Proteomes" id="UP000231960"/>
    </source>
</evidence>
<dbReference type="InterPro" id="IPR032720">
    <property type="entry name" value="Cys_rich_CWC"/>
</dbReference>
<gene>
    <name evidence="1" type="ORF">CDL10_02175</name>
</gene>
<protein>
    <recommendedName>
        <fullName evidence="3">Cysteine-rich CWC family protein</fullName>
    </recommendedName>
</protein>
<dbReference type="Proteomes" id="UP000231960">
    <property type="component" value="Unassembled WGS sequence"/>
</dbReference>
<dbReference type="Pfam" id="PF14375">
    <property type="entry name" value="Cys_rich_CWC"/>
    <property type="match status" value="1"/>
</dbReference>
<comment type="caution">
    <text evidence="1">The sequence shown here is derived from an EMBL/GenBank/DDBJ whole genome shotgun (WGS) entry which is preliminary data.</text>
</comment>
<dbReference type="OrthoDB" id="9800168at2"/>
<organism evidence="1 2">
    <name type="scientific">Avrilella dinanensis</name>
    <dbReference type="NCBI Taxonomy" id="2008672"/>
    <lineage>
        <taxon>Bacteria</taxon>
        <taxon>Pseudomonadati</taxon>
        <taxon>Bacteroidota</taxon>
        <taxon>Flavobacteriia</taxon>
        <taxon>Flavobacteriales</taxon>
        <taxon>Flavobacteriaceae</taxon>
        <taxon>Avrilella</taxon>
    </lineage>
</organism>
<dbReference type="EMBL" id="NIPO01000001">
    <property type="protein sequence ID" value="PJR03446.1"/>
    <property type="molecule type" value="Genomic_DNA"/>
</dbReference>
<dbReference type="InterPro" id="IPR040807">
    <property type="entry name" value="DUF5522"/>
</dbReference>